<comment type="subcellular location">
    <subcellularLocation>
        <location evidence="1">Cell envelope</location>
    </subcellularLocation>
</comment>
<keyword evidence="5 6" id="KW-0732">Signal</keyword>
<organism evidence="8 9">
    <name type="scientific">Vibrio panuliri</name>
    <dbReference type="NCBI Taxonomy" id="1381081"/>
    <lineage>
        <taxon>Bacteria</taxon>
        <taxon>Pseudomonadati</taxon>
        <taxon>Pseudomonadota</taxon>
        <taxon>Gammaproteobacteria</taxon>
        <taxon>Vibrionales</taxon>
        <taxon>Vibrionaceae</taxon>
        <taxon>Vibrio</taxon>
    </lineage>
</organism>
<feature type="chain" id="PRO_5045972210" evidence="6">
    <location>
        <begin position="20"/>
        <end position="301"/>
    </location>
</feature>
<proteinExistence type="inferred from homology"/>
<evidence type="ECO:0000256" key="3">
    <source>
        <dbReference type="ARBA" id="ARBA00022448"/>
    </source>
</evidence>
<feature type="signal peptide" evidence="6">
    <location>
        <begin position="1"/>
        <end position="19"/>
    </location>
</feature>
<protein>
    <submittedName>
        <fullName evidence="8">Enterochelin ABC transporter substrate-binding protein</fullName>
    </submittedName>
</protein>
<dbReference type="Pfam" id="PF01497">
    <property type="entry name" value="Peripla_BP_2"/>
    <property type="match status" value="1"/>
</dbReference>
<comment type="similarity">
    <text evidence="2">Belongs to the bacterial solute-binding protein 8 family.</text>
</comment>
<name>A0ABX3FEA4_9VIBR</name>
<evidence type="ECO:0000256" key="5">
    <source>
        <dbReference type="ARBA" id="ARBA00022729"/>
    </source>
</evidence>
<evidence type="ECO:0000256" key="2">
    <source>
        <dbReference type="ARBA" id="ARBA00008814"/>
    </source>
</evidence>
<dbReference type="InterPro" id="IPR033870">
    <property type="entry name" value="FatB"/>
</dbReference>
<keyword evidence="4" id="KW-0406">Ion transport</keyword>
<dbReference type="RefSeq" id="WP_075715640.1">
    <property type="nucleotide sequence ID" value="NZ_AP019654.1"/>
</dbReference>
<reference evidence="8 9" key="1">
    <citation type="submission" date="2016-09" db="EMBL/GenBank/DDBJ databases">
        <title>Genomic Taxonomy of the Vibrionaceae.</title>
        <authorList>
            <person name="Gonzalez-Castillo A."/>
            <person name="Gomez-Gil B."/>
            <person name="Enciso-Ibarra K."/>
        </authorList>
    </citation>
    <scope>NUCLEOTIDE SEQUENCE [LARGE SCALE GENOMIC DNA]</scope>
    <source>
        <strain evidence="8 9">CAIM 1902</strain>
    </source>
</reference>
<dbReference type="EMBL" id="MJMH01000189">
    <property type="protein sequence ID" value="OLQ88851.1"/>
    <property type="molecule type" value="Genomic_DNA"/>
</dbReference>
<comment type="caution">
    <text evidence="8">The sequence shown here is derived from an EMBL/GenBank/DDBJ whole genome shotgun (WGS) entry which is preliminary data.</text>
</comment>
<dbReference type="PANTHER" id="PTHR30532:SF28">
    <property type="entry name" value="PETROBACTIN-BINDING PROTEIN YCLQ"/>
    <property type="match status" value="1"/>
</dbReference>
<feature type="domain" description="Fe/B12 periplasmic-binding" evidence="7">
    <location>
        <begin position="39"/>
        <end position="301"/>
    </location>
</feature>
<keyword evidence="4" id="KW-0410">Iron transport</keyword>
<dbReference type="Gene3D" id="3.40.50.1980">
    <property type="entry name" value="Nitrogenase molybdenum iron protein domain"/>
    <property type="match status" value="2"/>
</dbReference>
<dbReference type="PANTHER" id="PTHR30532">
    <property type="entry name" value="IRON III DICITRATE-BINDING PERIPLASMIC PROTEIN"/>
    <property type="match status" value="1"/>
</dbReference>
<dbReference type="InterPro" id="IPR002491">
    <property type="entry name" value="ABC_transptr_periplasmic_BD"/>
</dbReference>
<dbReference type="InterPro" id="IPR051313">
    <property type="entry name" value="Bact_iron-sidero_bind"/>
</dbReference>
<evidence type="ECO:0000313" key="9">
    <source>
        <dbReference type="Proteomes" id="UP000186039"/>
    </source>
</evidence>
<sequence length="301" mass="33549">MYRYVTSLVLVFLSSLSFANEIVVEHFKGTLKLDHTPKRVVAIGYGVVDALDQFGIKPVAVANATHLPHYLQQYGQASYPSAGSHFEPDFESIYSQKPDLIIVGPRAATKYDELSKIAPTLVFTANLKHDYWASTQAQWRNLGKVFSIERQVELKIAQLDQKITAIKAYNQQHKVDAMTLLSVGENITSFGQDSRFSAIYQDFGFVETVDSLESGSHGDLVSFEFVMQSDPSIILAIDRNQLDASSNLDMADILDNDLVKQTRAFKNAQIAMLDVDAWYLSIAGVSATEKMVEDIQQVLKL</sequence>
<keyword evidence="9" id="KW-1185">Reference proteome</keyword>
<evidence type="ECO:0000313" key="8">
    <source>
        <dbReference type="EMBL" id="OLQ88851.1"/>
    </source>
</evidence>
<evidence type="ECO:0000256" key="4">
    <source>
        <dbReference type="ARBA" id="ARBA00022496"/>
    </source>
</evidence>
<keyword evidence="3" id="KW-0813">Transport</keyword>
<dbReference type="PROSITE" id="PS50983">
    <property type="entry name" value="FE_B12_PBP"/>
    <property type="match status" value="1"/>
</dbReference>
<dbReference type="SUPFAM" id="SSF53807">
    <property type="entry name" value="Helical backbone' metal receptor"/>
    <property type="match status" value="1"/>
</dbReference>
<evidence type="ECO:0000256" key="6">
    <source>
        <dbReference type="SAM" id="SignalP"/>
    </source>
</evidence>
<gene>
    <name evidence="8" type="ORF">BIY20_12515</name>
</gene>
<accession>A0ABX3FEA4</accession>
<evidence type="ECO:0000256" key="1">
    <source>
        <dbReference type="ARBA" id="ARBA00004196"/>
    </source>
</evidence>
<keyword evidence="4" id="KW-0408">Iron</keyword>
<dbReference type="Proteomes" id="UP000186039">
    <property type="component" value="Unassembled WGS sequence"/>
</dbReference>
<dbReference type="CDD" id="cd01140">
    <property type="entry name" value="FatB"/>
    <property type="match status" value="1"/>
</dbReference>
<evidence type="ECO:0000259" key="7">
    <source>
        <dbReference type="PROSITE" id="PS50983"/>
    </source>
</evidence>